<sequence length="493" mass="53811">MNDETNNKEYEFLADDPNGKVMPIMLSLIIGAFFAILNETLLNIALTTLMKEFDVSVSTVQWMATGFMLVMGIVIPMSALLIQWFTTRQMFIGTMTVFTIGTIICGLAPVFSVLLIGRFLQAAGTGLLIPIIFNTFLLLFPPRRRGAVMGIVGLVIMFAPAIGPTLSGIIVEHLGWRYLFITVIPFALFSIGFAYKYLVNVSEVTKPKIDIPSILFSTIGFGGVVFGFSTAGNQEEGFLAPVVYISILIAIISLTLFSFRQLKLNEPIIDIRVFKFPMYLLGVVMFIIIIMAMFASEIILPIFMQGPLALAAATAGLVLLPGSLLNGLLSPVMGKLFDKVGPRFLMIPATVLLCGTMFVLTRLNTNTPVVVIIISYILLMISVSAIMMPAQTNGLNQLPKHLYPHGTAVMTTLQPVAGAIGVSVFISIMNAKQNSILEKAANPADPEVINNAMVAGVELVYFIAFCFAIFAFIVSLFVYRAEPTEMEQLHAEE</sequence>
<dbReference type="InterPro" id="IPR020846">
    <property type="entry name" value="MFS_dom"/>
</dbReference>
<keyword evidence="5 7" id="KW-1133">Transmembrane helix</keyword>
<evidence type="ECO:0000256" key="3">
    <source>
        <dbReference type="ARBA" id="ARBA00022475"/>
    </source>
</evidence>
<feature type="transmembrane region" description="Helical" evidence="7">
    <location>
        <begin position="279"/>
        <end position="303"/>
    </location>
</feature>
<dbReference type="PANTHER" id="PTHR42718:SF43">
    <property type="entry name" value="LINCOMYCIN RESISTANCE PROTEIN LMRB"/>
    <property type="match status" value="1"/>
</dbReference>
<dbReference type="Proteomes" id="UP001519294">
    <property type="component" value="Unassembled WGS sequence"/>
</dbReference>
<dbReference type="NCBIfam" id="TIGR00711">
    <property type="entry name" value="efflux_EmrB"/>
    <property type="match status" value="1"/>
</dbReference>
<dbReference type="SUPFAM" id="SSF103473">
    <property type="entry name" value="MFS general substrate transporter"/>
    <property type="match status" value="1"/>
</dbReference>
<feature type="transmembrane region" description="Helical" evidence="7">
    <location>
        <begin position="459"/>
        <end position="479"/>
    </location>
</feature>
<keyword evidence="2" id="KW-0813">Transport</keyword>
<evidence type="ECO:0000256" key="4">
    <source>
        <dbReference type="ARBA" id="ARBA00022692"/>
    </source>
</evidence>
<protein>
    <submittedName>
        <fullName evidence="9">DHA2 family lincomycin resistance protein-like MFS transporter</fullName>
    </submittedName>
</protein>
<dbReference type="InterPro" id="IPR036259">
    <property type="entry name" value="MFS_trans_sf"/>
</dbReference>
<feature type="transmembrane region" description="Helical" evidence="7">
    <location>
        <begin position="62"/>
        <end position="85"/>
    </location>
</feature>
<feature type="transmembrane region" description="Helical" evidence="7">
    <location>
        <begin position="369"/>
        <end position="390"/>
    </location>
</feature>
<dbReference type="PRINTS" id="PR01036">
    <property type="entry name" value="TCRTETB"/>
</dbReference>
<feature type="transmembrane region" description="Helical" evidence="7">
    <location>
        <begin position="176"/>
        <end position="199"/>
    </location>
</feature>
<feature type="transmembrane region" description="Helical" evidence="7">
    <location>
        <begin position="122"/>
        <end position="140"/>
    </location>
</feature>
<dbReference type="PANTHER" id="PTHR42718">
    <property type="entry name" value="MAJOR FACILITATOR SUPERFAMILY MULTIDRUG TRANSPORTER MFSC"/>
    <property type="match status" value="1"/>
</dbReference>
<evidence type="ECO:0000313" key="10">
    <source>
        <dbReference type="Proteomes" id="UP001519294"/>
    </source>
</evidence>
<keyword evidence="3" id="KW-1003">Cell membrane</keyword>
<feature type="transmembrane region" description="Helical" evidence="7">
    <location>
        <begin position="211"/>
        <end position="232"/>
    </location>
</feature>
<keyword evidence="10" id="KW-1185">Reference proteome</keyword>
<dbReference type="PROSITE" id="PS50850">
    <property type="entry name" value="MFS"/>
    <property type="match status" value="1"/>
</dbReference>
<comment type="caution">
    <text evidence="9">The sequence shown here is derived from an EMBL/GenBank/DDBJ whole genome shotgun (WGS) entry which is preliminary data.</text>
</comment>
<dbReference type="RefSeq" id="WP_029269035.1">
    <property type="nucleotide sequence ID" value="NZ_JAGIKX010000006.1"/>
</dbReference>
<feature type="transmembrane region" description="Helical" evidence="7">
    <location>
        <begin position="344"/>
        <end position="363"/>
    </location>
</feature>
<evidence type="ECO:0000256" key="1">
    <source>
        <dbReference type="ARBA" id="ARBA00004651"/>
    </source>
</evidence>
<comment type="subcellular location">
    <subcellularLocation>
        <location evidence="1">Cell membrane</location>
        <topology evidence="1">Multi-pass membrane protein</topology>
    </subcellularLocation>
</comment>
<dbReference type="EMBL" id="JAGIKX010000006">
    <property type="protein sequence ID" value="MBP2257170.1"/>
    <property type="molecule type" value="Genomic_DNA"/>
</dbReference>
<proteinExistence type="predicted"/>
<evidence type="ECO:0000256" key="2">
    <source>
        <dbReference type="ARBA" id="ARBA00022448"/>
    </source>
</evidence>
<dbReference type="CDD" id="cd17503">
    <property type="entry name" value="MFS_LmrB_MDR_like"/>
    <property type="match status" value="1"/>
</dbReference>
<keyword evidence="4 7" id="KW-0812">Transmembrane</keyword>
<feature type="domain" description="Major facilitator superfamily (MFS) profile" evidence="8">
    <location>
        <begin position="24"/>
        <end position="483"/>
    </location>
</feature>
<accession>A0ABS4S6R7</accession>
<feature type="transmembrane region" description="Helical" evidence="7">
    <location>
        <begin position="97"/>
        <end position="116"/>
    </location>
</feature>
<reference evidence="9 10" key="1">
    <citation type="submission" date="2021-03" db="EMBL/GenBank/DDBJ databases">
        <title>Genomic Encyclopedia of Type Strains, Phase IV (KMG-IV): sequencing the most valuable type-strain genomes for metagenomic binning, comparative biology and taxonomic classification.</title>
        <authorList>
            <person name="Goeker M."/>
        </authorList>
    </citation>
    <scope>NUCLEOTIDE SEQUENCE [LARGE SCALE GENOMIC DNA]</scope>
    <source>
        <strain evidence="9 10">DSM 25790</strain>
    </source>
</reference>
<feature type="transmembrane region" description="Helical" evidence="7">
    <location>
        <begin position="238"/>
        <end position="259"/>
    </location>
</feature>
<dbReference type="Gene3D" id="1.20.1250.20">
    <property type="entry name" value="MFS general substrate transporter like domains"/>
    <property type="match status" value="1"/>
</dbReference>
<feature type="transmembrane region" description="Helical" evidence="7">
    <location>
        <begin position="21"/>
        <end position="42"/>
    </location>
</feature>
<feature type="transmembrane region" description="Helical" evidence="7">
    <location>
        <begin position="402"/>
        <end position="428"/>
    </location>
</feature>
<evidence type="ECO:0000313" key="9">
    <source>
        <dbReference type="EMBL" id="MBP2257170.1"/>
    </source>
</evidence>
<dbReference type="InterPro" id="IPR011701">
    <property type="entry name" value="MFS"/>
</dbReference>
<dbReference type="Pfam" id="PF07690">
    <property type="entry name" value="MFS_1"/>
    <property type="match status" value="1"/>
</dbReference>
<evidence type="ECO:0000256" key="5">
    <source>
        <dbReference type="ARBA" id="ARBA00022989"/>
    </source>
</evidence>
<evidence type="ECO:0000259" key="8">
    <source>
        <dbReference type="PROSITE" id="PS50850"/>
    </source>
</evidence>
<dbReference type="InterPro" id="IPR004638">
    <property type="entry name" value="EmrB-like"/>
</dbReference>
<name>A0ABS4S6R7_9BACI</name>
<evidence type="ECO:0000256" key="6">
    <source>
        <dbReference type="ARBA" id="ARBA00023136"/>
    </source>
</evidence>
<dbReference type="Gene3D" id="1.20.1720.10">
    <property type="entry name" value="Multidrug resistance protein D"/>
    <property type="match status" value="1"/>
</dbReference>
<feature type="transmembrane region" description="Helical" evidence="7">
    <location>
        <begin position="147"/>
        <end position="170"/>
    </location>
</feature>
<keyword evidence="6 7" id="KW-0472">Membrane</keyword>
<evidence type="ECO:0000256" key="7">
    <source>
        <dbReference type="SAM" id="Phobius"/>
    </source>
</evidence>
<organism evidence="9 10">
    <name type="scientific">Virgibacillus alimentarius</name>
    <dbReference type="NCBI Taxonomy" id="698769"/>
    <lineage>
        <taxon>Bacteria</taxon>
        <taxon>Bacillati</taxon>
        <taxon>Bacillota</taxon>
        <taxon>Bacilli</taxon>
        <taxon>Bacillales</taxon>
        <taxon>Bacillaceae</taxon>
        <taxon>Virgibacillus</taxon>
    </lineage>
</organism>
<gene>
    <name evidence="9" type="ORF">J2Z81_001118</name>
</gene>